<dbReference type="GO" id="GO:0035722">
    <property type="term" value="P:interleukin-12-mediated signaling pathway"/>
    <property type="evidence" value="ECO:0000318"/>
    <property type="project" value="GO_Central"/>
</dbReference>
<protein>
    <recommendedName>
        <fullName evidence="4">Interleukin-12 subunit beta</fullName>
        <shortName evidence="4">IL-12B</shortName>
    </recommendedName>
    <alternativeName>
        <fullName evidence="4">Cytotoxic lymphocyte maturation factor 40 kDa subunit</fullName>
    </alternativeName>
    <alternativeName>
        <fullName evidence="4">IL-12 subunit p40</fullName>
    </alternativeName>
</protein>
<reference evidence="9 10" key="3">
    <citation type="submission" date="2025-04" db="UniProtKB">
        <authorList>
            <consortium name="RefSeq"/>
        </authorList>
    </citation>
    <scope>IDENTIFICATION</scope>
    <source>
        <strain evidence="9 10">Nigerian</strain>
        <tissue evidence="9 10">Liver and blood</tissue>
    </source>
</reference>
<evidence type="ECO:0000256" key="4">
    <source>
        <dbReference type="RuleBase" id="RU281113"/>
    </source>
</evidence>
<dbReference type="InterPro" id="IPR036116">
    <property type="entry name" value="FN3_sf"/>
</dbReference>
<dbReference type="GO" id="GO:0004896">
    <property type="term" value="F:cytokine receptor activity"/>
    <property type="evidence" value="ECO:0007669"/>
    <property type="project" value="UniProtKB-UniRule"/>
</dbReference>
<dbReference type="RefSeq" id="XP_031754537.1">
    <property type="nucleotide sequence ID" value="XM_031898677.1"/>
</dbReference>
<keyword evidence="1" id="KW-0732">Signal</keyword>
<feature type="region of interest" description="Disordered" evidence="5">
    <location>
        <begin position="289"/>
        <end position="312"/>
    </location>
</feature>
<dbReference type="InterPro" id="IPR015528">
    <property type="entry name" value="IL-12_beta"/>
</dbReference>
<evidence type="ECO:0000313" key="11">
    <source>
        <dbReference type="Xenbase" id="XB-GENE-480287"/>
    </source>
</evidence>
<dbReference type="KEGG" id="xtr:116409688"/>
<dbReference type="InterPro" id="IPR019482">
    <property type="entry name" value="IL-12_beta_cen-dom"/>
</dbReference>
<dbReference type="GO" id="GO:0042164">
    <property type="term" value="F:interleukin-12 alpha subunit binding"/>
    <property type="evidence" value="ECO:0000318"/>
    <property type="project" value="GO_Central"/>
</dbReference>
<proteinExistence type="inferred from homology"/>
<reference evidence="7" key="1">
    <citation type="journal article" date="2010" name="Science">
        <title>The genome of the Western clawed frog Xenopus tropicalis.</title>
        <authorList>
            <person name="Hellsten U."/>
            <person name="Harland R.M."/>
            <person name="Gilchrist M.J."/>
            <person name="Hendrix D."/>
            <person name="Jurka J."/>
            <person name="Kapitonov V."/>
            <person name="Ovcharenko I."/>
            <person name="Putnam N.H."/>
            <person name="Shu S."/>
            <person name="Taher L."/>
            <person name="Blitz I.L."/>
            <person name="Blumberg B."/>
            <person name="Dichmann D.S."/>
            <person name="Dubchak I."/>
            <person name="Amaya E."/>
            <person name="Detter J.C."/>
            <person name="Fletcher R."/>
            <person name="Gerhard D.S."/>
            <person name="Goodstein D."/>
            <person name="Graves T."/>
            <person name="Grigoriev I.V."/>
            <person name="Grimwood J."/>
            <person name="Kawashima T."/>
            <person name="Lindquist E."/>
            <person name="Lucas S.M."/>
            <person name="Mead P.E."/>
            <person name="Mitros T."/>
            <person name="Ogino H."/>
            <person name="Ohta Y."/>
            <person name="Poliakov A.V."/>
            <person name="Pollet N."/>
            <person name="Robert J."/>
            <person name="Salamov A."/>
            <person name="Sater A.K."/>
            <person name="Schmutz J."/>
            <person name="Terry A."/>
            <person name="Vize P.D."/>
            <person name="Warren W.C."/>
            <person name="Wells D."/>
            <person name="Wills A."/>
            <person name="Wilson R.K."/>
            <person name="Zimmerman L.B."/>
            <person name="Zorn A.M."/>
            <person name="Grainger R."/>
            <person name="Grammer T."/>
            <person name="Khokha M.K."/>
            <person name="Richardson P.M."/>
            <person name="Rokhsar D.S."/>
        </authorList>
    </citation>
    <scope>NUCLEOTIDE SEQUENCE [LARGE SCALE GENOMIC DNA]</scope>
    <source>
        <strain evidence="7">Nigerian</strain>
    </source>
</reference>
<sequence>MEYLKFGLLLLMVRVNTLYGLWDLSVLKNTYVVDISESGEGENVIFECPVVEETKVYWLIKGNQRPGRILRTHVMEDIDAGNFTCHRLTGELIDYKVVLLNTLSHLNQRLLPGKQPIQCEAQNYSGHFKCTWKRIKKHVQYIFEAQRGNYTITCEKPSENNRKYEVNCHDNESCQYGEESHNINILLHILDEKRYENHSLTFMLRDITKPDPPAELKISSTSLTWSYPKTWCNVHSFFPLIFNVNITKGNKSPEHHQGIDVPEMPRPPNGKFSFCVQARDMYYNSSWSEWSCSKHNKPRNKQAKKQKKKKKA</sequence>
<evidence type="ECO:0000313" key="9">
    <source>
        <dbReference type="RefSeq" id="XP_031754537.1"/>
    </source>
</evidence>
<dbReference type="GO" id="GO:0005125">
    <property type="term" value="F:cytokine activity"/>
    <property type="evidence" value="ECO:0007669"/>
    <property type="project" value="UniProtKB-KW"/>
</dbReference>
<evidence type="ECO:0000259" key="6">
    <source>
        <dbReference type="Pfam" id="PF10420"/>
    </source>
</evidence>
<dbReference type="PANTHER" id="PTHR48485">
    <property type="entry name" value="INTERLEUKIN-12 SUBUNIT BETA-RELATED"/>
    <property type="match status" value="1"/>
</dbReference>
<dbReference type="GeneTree" id="ENSGT00390000012630"/>
<dbReference type="InterPro" id="IPR013783">
    <property type="entry name" value="Ig-like_fold"/>
</dbReference>
<keyword evidence="4" id="KW-0202">Cytokine</keyword>
<dbReference type="InterPro" id="IPR050676">
    <property type="entry name" value="IL-12"/>
</dbReference>
<evidence type="ECO:0000313" key="10">
    <source>
        <dbReference type="RefSeq" id="XP_031754538.1"/>
    </source>
</evidence>
<keyword evidence="3 4" id="KW-0325">Glycoprotein</keyword>
<dbReference type="Ensembl" id="ENSXETT00000119870">
    <property type="protein sequence ID" value="ENSXETP00000118954"/>
    <property type="gene ID" value="ENSXETG00000046319"/>
</dbReference>
<comment type="subcellular location">
    <subcellularLocation>
        <location evidence="4">Secreted</location>
    </subcellularLocation>
</comment>
<organism evidence="7">
    <name type="scientific">Xenopus tropicalis</name>
    <name type="common">Western clawed frog</name>
    <name type="synonym">Silurana tropicalis</name>
    <dbReference type="NCBI Taxonomy" id="8364"/>
    <lineage>
        <taxon>Eukaryota</taxon>
        <taxon>Metazoa</taxon>
        <taxon>Chordata</taxon>
        <taxon>Craniata</taxon>
        <taxon>Vertebrata</taxon>
        <taxon>Euteleostomi</taxon>
        <taxon>Amphibia</taxon>
        <taxon>Batrachia</taxon>
        <taxon>Anura</taxon>
        <taxon>Pipoidea</taxon>
        <taxon>Pipidae</taxon>
        <taxon>Xenopodinae</taxon>
        <taxon>Xenopus</taxon>
        <taxon>Silurana</taxon>
    </lineage>
</organism>
<dbReference type="AGR" id="Xenbase:XB-GENE-480287"/>
<evidence type="ECO:0000256" key="3">
    <source>
        <dbReference type="ARBA" id="ARBA00023180"/>
    </source>
</evidence>
<dbReference type="GO" id="GO:0005143">
    <property type="term" value="F:interleukin-12 receptor binding"/>
    <property type="evidence" value="ECO:0000318"/>
    <property type="project" value="GO_Central"/>
</dbReference>
<dbReference type="OrthoDB" id="8670716at2759"/>
<dbReference type="AlphaFoldDB" id="A0A803KES8"/>
<feature type="compositionally biased region" description="Basic residues" evidence="5">
    <location>
        <begin position="294"/>
        <end position="312"/>
    </location>
</feature>
<dbReference type="CTD" id="3593"/>
<dbReference type="PRINTS" id="PR01928">
    <property type="entry name" value="INTRLEUKN12B"/>
</dbReference>
<feature type="domain" description="Interleukin-12 beta central" evidence="6">
    <location>
        <begin position="116"/>
        <end position="190"/>
    </location>
</feature>
<comment type="similarity">
    <text evidence="4">Belongs to the IL-12B family.</text>
</comment>
<dbReference type="Pfam" id="PF10420">
    <property type="entry name" value="IL12p40_C"/>
    <property type="match status" value="1"/>
</dbReference>
<dbReference type="Reactome" id="R-XTR-9020591">
    <property type="pathway name" value="Interleukin-12 signaling"/>
</dbReference>
<evidence type="ECO:0000256" key="1">
    <source>
        <dbReference type="ARBA" id="ARBA00022729"/>
    </source>
</evidence>
<name>A0A803KES8_XENTR</name>
<keyword evidence="2" id="KW-1015">Disulfide bond</keyword>
<evidence type="ECO:0000256" key="5">
    <source>
        <dbReference type="SAM" id="MobiDB-lite"/>
    </source>
</evidence>
<comment type="subunit">
    <text evidence="4">Heterodimer with IL12A; disulfide-linked. The heterodimer is known as interleukin IL-12.</text>
</comment>
<reference evidence="7" key="2">
    <citation type="submission" date="2021-03" db="UniProtKB">
        <authorList>
            <consortium name="Ensembl"/>
        </authorList>
    </citation>
    <scope>IDENTIFICATION</scope>
</reference>
<dbReference type="OMA" id="IMAIWEL"/>
<keyword evidence="4" id="KW-0964">Secreted</keyword>
<dbReference type="Xenbase" id="XB-GENE-480287">
    <property type="gene designation" value="il12b"/>
</dbReference>
<dbReference type="RefSeq" id="XP_031754538.1">
    <property type="nucleotide sequence ID" value="XM_031898678.1"/>
</dbReference>
<evidence type="ECO:0000256" key="2">
    <source>
        <dbReference type="ARBA" id="ARBA00023157"/>
    </source>
</evidence>
<keyword evidence="4" id="KW-0393">Immunoglobulin domain</keyword>
<evidence type="ECO:0000313" key="8">
    <source>
        <dbReference type="Proteomes" id="UP000008143"/>
    </source>
</evidence>
<dbReference type="GO" id="GO:0043514">
    <property type="term" value="C:interleukin-12 complex"/>
    <property type="evidence" value="ECO:0000318"/>
    <property type="project" value="GO_Central"/>
</dbReference>
<dbReference type="SUPFAM" id="SSF49265">
    <property type="entry name" value="Fibronectin type III"/>
    <property type="match status" value="2"/>
</dbReference>
<accession>A0A803KES8</accession>
<dbReference type="GeneID" id="116409688"/>
<dbReference type="Proteomes" id="UP000008143">
    <property type="component" value="Chromosome 3"/>
</dbReference>
<gene>
    <name evidence="7 9 10 11" type="primary">il12b</name>
    <name evidence="4" type="synonym">IL12B</name>
</gene>
<keyword evidence="8" id="KW-1185">Reference proteome</keyword>
<dbReference type="Gene3D" id="2.60.40.10">
    <property type="entry name" value="Immunoglobulins"/>
    <property type="match status" value="2"/>
</dbReference>
<evidence type="ECO:0000313" key="7">
    <source>
        <dbReference type="Ensembl" id="ENSXETP00000118954"/>
    </source>
</evidence>
<dbReference type="PANTHER" id="PTHR48485:SF4">
    <property type="entry name" value="INTERLEUKIN-12 SUBUNIT BETA"/>
    <property type="match status" value="1"/>
</dbReference>